<comment type="caution">
    <text evidence="1">The sequence shown here is derived from an EMBL/GenBank/DDBJ whole genome shotgun (WGS) entry which is preliminary data.</text>
</comment>
<evidence type="ECO:0000313" key="1">
    <source>
        <dbReference type="EMBL" id="PZR31635.1"/>
    </source>
</evidence>
<sequence length="80" mass="8879">MALITAFQRKSQSNGQLQRTQVVGHYKVFSHDGQSKVLQIDTLGSESREIPGKVSQTIQLSEDSAKALWTILGREFGFKA</sequence>
<evidence type="ECO:0000313" key="2">
    <source>
        <dbReference type="Proteomes" id="UP000249393"/>
    </source>
</evidence>
<dbReference type="AlphaFoldDB" id="A0A2W5V8M4"/>
<dbReference type="EMBL" id="QFQZ01000080">
    <property type="protein sequence ID" value="PZR31635.1"/>
    <property type="molecule type" value="Genomic_DNA"/>
</dbReference>
<dbReference type="RefSeq" id="WP_304281348.1">
    <property type="nucleotide sequence ID" value="NZ_QFQZ01000080.1"/>
</dbReference>
<keyword evidence="1" id="KW-0808">Transferase</keyword>
<dbReference type="Proteomes" id="UP000249393">
    <property type="component" value="Unassembled WGS sequence"/>
</dbReference>
<protein>
    <submittedName>
        <fullName evidence="1">Methionyl-tRNA formyltransferase</fullName>
    </submittedName>
</protein>
<gene>
    <name evidence="1" type="ORF">DI526_19080</name>
</gene>
<name>A0A2W5V8M4_9CAUL</name>
<dbReference type="GO" id="GO:0016740">
    <property type="term" value="F:transferase activity"/>
    <property type="evidence" value="ECO:0007669"/>
    <property type="project" value="UniProtKB-KW"/>
</dbReference>
<proteinExistence type="predicted"/>
<accession>A0A2W5V8M4</accession>
<reference evidence="1 2" key="1">
    <citation type="submission" date="2017-08" db="EMBL/GenBank/DDBJ databases">
        <title>Infants hospitalized years apart are colonized by the same room-sourced microbial strains.</title>
        <authorList>
            <person name="Brooks B."/>
            <person name="Olm M.R."/>
            <person name="Firek B.A."/>
            <person name="Baker R."/>
            <person name="Thomas B.C."/>
            <person name="Morowitz M.J."/>
            <person name="Banfield J.F."/>
        </authorList>
    </citation>
    <scope>NUCLEOTIDE SEQUENCE [LARGE SCALE GENOMIC DNA]</scope>
    <source>
        <strain evidence="1">S2_003_000_R2_4</strain>
    </source>
</reference>
<organism evidence="1 2">
    <name type="scientific">Caulobacter segnis</name>
    <dbReference type="NCBI Taxonomy" id="88688"/>
    <lineage>
        <taxon>Bacteria</taxon>
        <taxon>Pseudomonadati</taxon>
        <taxon>Pseudomonadota</taxon>
        <taxon>Alphaproteobacteria</taxon>
        <taxon>Caulobacterales</taxon>
        <taxon>Caulobacteraceae</taxon>
        <taxon>Caulobacter</taxon>
    </lineage>
</organism>